<accession>A0AAV4R7T2</accession>
<protein>
    <recommendedName>
        <fullName evidence="3">Secreted protein</fullName>
    </recommendedName>
</protein>
<dbReference type="Proteomes" id="UP001054837">
    <property type="component" value="Unassembled WGS sequence"/>
</dbReference>
<name>A0AAV4R7T2_9ARAC</name>
<evidence type="ECO:0000313" key="2">
    <source>
        <dbReference type="Proteomes" id="UP001054837"/>
    </source>
</evidence>
<dbReference type="EMBL" id="BPLQ01005701">
    <property type="protein sequence ID" value="GIY16457.1"/>
    <property type="molecule type" value="Genomic_DNA"/>
</dbReference>
<reference evidence="1 2" key="1">
    <citation type="submission" date="2021-06" db="EMBL/GenBank/DDBJ databases">
        <title>Caerostris darwini draft genome.</title>
        <authorList>
            <person name="Kono N."/>
            <person name="Arakawa K."/>
        </authorList>
    </citation>
    <scope>NUCLEOTIDE SEQUENCE [LARGE SCALE GENOMIC DNA]</scope>
</reference>
<organism evidence="1 2">
    <name type="scientific">Caerostris darwini</name>
    <dbReference type="NCBI Taxonomy" id="1538125"/>
    <lineage>
        <taxon>Eukaryota</taxon>
        <taxon>Metazoa</taxon>
        <taxon>Ecdysozoa</taxon>
        <taxon>Arthropoda</taxon>
        <taxon>Chelicerata</taxon>
        <taxon>Arachnida</taxon>
        <taxon>Araneae</taxon>
        <taxon>Araneomorphae</taxon>
        <taxon>Entelegynae</taxon>
        <taxon>Araneoidea</taxon>
        <taxon>Araneidae</taxon>
        <taxon>Caerostris</taxon>
    </lineage>
</organism>
<proteinExistence type="predicted"/>
<gene>
    <name evidence="1" type="ORF">CDAR_170551</name>
</gene>
<evidence type="ECO:0008006" key="3">
    <source>
        <dbReference type="Google" id="ProtNLM"/>
    </source>
</evidence>
<evidence type="ECO:0000313" key="1">
    <source>
        <dbReference type="EMBL" id="GIY16457.1"/>
    </source>
</evidence>
<keyword evidence="2" id="KW-1185">Reference proteome</keyword>
<dbReference type="AlphaFoldDB" id="A0AAV4R7T2"/>
<sequence length="123" mass="14604">MRKQKAVIRPTSTSALEYFLFLIFVRLRMSLLIRHPNGSSAIKRPCLYLCVTVRRVARGAWWLMNKGEFHRREGEGEGTQLKCDRIVVMIWYLDRLVEHQFQQTIGNRTGREIKLMFTRFSRS</sequence>
<comment type="caution">
    <text evidence="1">The sequence shown here is derived from an EMBL/GenBank/DDBJ whole genome shotgun (WGS) entry which is preliminary data.</text>
</comment>